<name>A0A9X1QHS3_9SPHN</name>
<evidence type="ECO:0000256" key="1">
    <source>
        <dbReference type="SAM" id="SignalP"/>
    </source>
</evidence>
<gene>
    <name evidence="2" type="ORF">LVY65_01075</name>
</gene>
<accession>A0A9X1QHS3</accession>
<organism evidence="2 3">
    <name type="scientific">Sphingomonas cremea</name>
    <dbReference type="NCBI Taxonomy" id="2904799"/>
    <lineage>
        <taxon>Bacteria</taxon>
        <taxon>Pseudomonadati</taxon>
        <taxon>Pseudomonadota</taxon>
        <taxon>Alphaproteobacteria</taxon>
        <taxon>Sphingomonadales</taxon>
        <taxon>Sphingomonadaceae</taxon>
        <taxon>Sphingomonas</taxon>
    </lineage>
</organism>
<dbReference type="EMBL" id="JAKFGM010000001">
    <property type="protein sequence ID" value="MCF2513660.1"/>
    <property type="molecule type" value="Genomic_DNA"/>
</dbReference>
<dbReference type="AlphaFoldDB" id="A0A9X1QHS3"/>
<feature type="chain" id="PRO_5040825687" evidence="1">
    <location>
        <begin position="20"/>
        <end position="97"/>
    </location>
</feature>
<proteinExistence type="predicted"/>
<protein>
    <submittedName>
        <fullName evidence="2">Uncharacterized protein</fullName>
    </submittedName>
</protein>
<evidence type="ECO:0000313" key="3">
    <source>
        <dbReference type="Proteomes" id="UP001139410"/>
    </source>
</evidence>
<dbReference type="RefSeq" id="WP_235066164.1">
    <property type="nucleotide sequence ID" value="NZ_JAKFGM010000001.1"/>
</dbReference>
<reference evidence="2" key="1">
    <citation type="submission" date="2022-01" db="EMBL/GenBank/DDBJ databases">
        <authorList>
            <person name="Jo J.-H."/>
            <person name="Im W.-T."/>
        </authorList>
    </citation>
    <scope>NUCLEOTIDE SEQUENCE</scope>
    <source>
        <strain evidence="2">G124</strain>
    </source>
</reference>
<comment type="caution">
    <text evidence="2">The sequence shown here is derived from an EMBL/GenBank/DDBJ whole genome shotgun (WGS) entry which is preliminary data.</text>
</comment>
<keyword evidence="1" id="KW-0732">Signal</keyword>
<keyword evidence="3" id="KW-1185">Reference proteome</keyword>
<sequence>MIAMTISALILASAVQASAPSSYPLLDAAAARLVQKYNSATCADLAQERLAPQSAQQEAIKDQVGDALRNDPAMRAQFVNKVAPTVVNKMIVCSFIP</sequence>
<dbReference type="Proteomes" id="UP001139410">
    <property type="component" value="Unassembled WGS sequence"/>
</dbReference>
<feature type="signal peptide" evidence="1">
    <location>
        <begin position="1"/>
        <end position="19"/>
    </location>
</feature>
<evidence type="ECO:0000313" key="2">
    <source>
        <dbReference type="EMBL" id="MCF2513660.1"/>
    </source>
</evidence>